<dbReference type="GO" id="GO:0000049">
    <property type="term" value="F:tRNA binding"/>
    <property type="evidence" value="ECO:0007669"/>
    <property type="project" value="UniProtKB-UniRule"/>
</dbReference>
<evidence type="ECO:0000256" key="1">
    <source>
        <dbReference type="ARBA" id="ARBA00001946"/>
    </source>
</evidence>
<keyword evidence="7 11" id="KW-0692">RNA repair</keyword>
<dbReference type="Pfam" id="PF13735">
    <property type="entry name" value="tRNA_NucTran2_2"/>
    <property type="match status" value="1"/>
</dbReference>
<name>R3W5X6_9ENTE</name>
<evidence type="ECO:0000256" key="10">
    <source>
        <dbReference type="ARBA" id="ARBA00022884"/>
    </source>
</evidence>
<feature type="domain" description="CCA-adding enzyme C-terminal" evidence="14">
    <location>
        <begin position="250"/>
        <end position="396"/>
    </location>
</feature>
<evidence type="ECO:0000256" key="3">
    <source>
        <dbReference type="ARBA" id="ARBA00022694"/>
    </source>
</evidence>
<comment type="catalytic activity">
    <reaction evidence="11">
        <text>a tRNA precursor + 2 CTP + ATP = a tRNA with a 3' CCA end + 3 diphosphate</text>
        <dbReference type="Rhea" id="RHEA:14433"/>
        <dbReference type="Rhea" id="RHEA-COMP:10465"/>
        <dbReference type="Rhea" id="RHEA-COMP:10468"/>
        <dbReference type="ChEBI" id="CHEBI:30616"/>
        <dbReference type="ChEBI" id="CHEBI:33019"/>
        <dbReference type="ChEBI" id="CHEBI:37563"/>
        <dbReference type="ChEBI" id="CHEBI:74896"/>
        <dbReference type="ChEBI" id="CHEBI:83071"/>
        <dbReference type="EC" id="2.7.7.72"/>
    </reaction>
</comment>
<feature type="binding site" evidence="11">
    <location>
        <position position="32"/>
    </location>
    <ligand>
        <name>CTP</name>
        <dbReference type="ChEBI" id="CHEBI:37563"/>
    </ligand>
</feature>
<evidence type="ECO:0000313" key="16">
    <source>
        <dbReference type="Proteomes" id="UP000013785"/>
    </source>
</evidence>
<feature type="binding site" evidence="11">
    <location>
        <position position="116"/>
    </location>
    <ligand>
        <name>CTP</name>
        <dbReference type="ChEBI" id="CHEBI:37563"/>
    </ligand>
</feature>
<dbReference type="EC" id="2.7.7.72" evidence="11"/>
<keyword evidence="5 11" id="KW-0479">Metal-binding</keyword>
<comment type="cofactor">
    <cofactor evidence="1 11">
        <name>Mg(2+)</name>
        <dbReference type="ChEBI" id="CHEBI:18420"/>
    </cofactor>
</comment>
<dbReference type="GO" id="GO:0004810">
    <property type="term" value="F:CCA tRNA nucleotidyltransferase activity"/>
    <property type="evidence" value="ECO:0007669"/>
    <property type="project" value="UniProtKB-UniRule"/>
</dbReference>
<evidence type="ECO:0000256" key="4">
    <source>
        <dbReference type="ARBA" id="ARBA00022695"/>
    </source>
</evidence>
<protein>
    <recommendedName>
        <fullName evidence="11">CCA-adding enzyme</fullName>
        <ecNumber evidence="11">2.7.7.72</ecNumber>
    </recommendedName>
    <alternativeName>
        <fullName evidence="11">CCA tRNA nucleotidyltransferase</fullName>
    </alternativeName>
    <alternativeName>
        <fullName evidence="11">tRNA CCA-pyrophosphorylase</fullName>
    </alternativeName>
    <alternativeName>
        <fullName evidence="11">tRNA adenylyl-/cytidylyl- transferase</fullName>
    </alternativeName>
    <alternativeName>
        <fullName evidence="11">tRNA nucleotidyltransferase</fullName>
    </alternativeName>
    <alternativeName>
        <fullName evidence="11">tRNA-NT</fullName>
    </alternativeName>
</protein>
<dbReference type="InterPro" id="IPR032828">
    <property type="entry name" value="PolyA_RNA-bd"/>
</dbReference>
<dbReference type="EMBL" id="AJAT01000016">
    <property type="protein sequence ID" value="EOL43066.1"/>
    <property type="molecule type" value="Genomic_DNA"/>
</dbReference>
<evidence type="ECO:0000256" key="9">
    <source>
        <dbReference type="ARBA" id="ARBA00022842"/>
    </source>
</evidence>
<dbReference type="Gene3D" id="1.20.58.560">
    <property type="match status" value="1"/>
</dbReference>
<dbReference type="GO" id="GO:0000287">
    <property type="term" value="F:magnesium ion binding"/>
    <property type="evidence" value="ECO:0007669"/>
    <property type="project" value="UniProtKB-UniRule"/>
</dbReference>
<dbReference type="OrthoDB" id="9805698at2"/>
<dbReference type="Pfam" id="PF12627">
    <property type="entry name" value="PolyA_pol_RNAbd"/>
    <property type="match status" value="1"/>
</dbReference>
<dbReference type="eggNOG" id="COG0617">
    <property type="taxonomic scope" value="Bacteria"/>
</dbReference>
<dbReference type="HAMAP" id="MF_01263">
    <property type="entry name" value="CCA_bact_type3"/>
    <property type="match status" value="1"/>
</dbReference>
<organism evidence="15 16">
    <name type="scientific">Enterococcus phoeniculicola ATCC BAA-412</name>
    <dbReference type="NCBI Taxonomy" id="1158610"/>
    <lineage>
        <taxon>Bacteria</taxon>
        <taxon>Bacillati</taxon>
        <taxon>Bacillota</taxon>
        <taxon>Bacilli</taxon>
        <taxon>Lactobacillales</taxon>
        <taxon>Enterococcaceae</taxon>
        <taxon>Enterococcus</taxon>
    </lineage>
</organism>
<dbReference type="STRING" id="154621.RV11_GL003118"/>
<evidence type="ECO:0000259" key="14">
    <source>
        <dbReference type="Pfam" id="PF13735"/>
    </source>
</evidence>
<keyword evidence="10 11" id="KW-0694">RNA-binding</keyword>
<proteinExistence type="inferred from homology"/>
<dbReference type="InterPro" id="IPR002646">
    <property type="entry name" value="PolA_pol_head_dom"/>
</dbReference>
<keyword evidence="2 11" id="KW-0808">Transferase</keyword>
<keyword evidence="16" id="KW-1185">Reference proteome</keyword>
<feature type="binding site" evidence="11">
    <location>
        <position position="168"/>
    </location>
    <ligand>
        <name>CTP</name>
        <dbReference type="ChEBI" id="CHEBI:37563"/>
    </ligand>
</feature>
<evidence type="ECO:0000256" key="7">
    <source>
        <dbReference type="ARBA" id="ARBA00022800"/>
    </source>
</evidence>
<dbReference type="CDD" id="cd05398">
    <property type="entry name" value="NT_ClassII-CCAase"/>
    <property type="match status" value="1"/>
</dbReference>
<feature type="binding site" evidence="11">
    <location>
        <position position="168"/>
    </location>
    <ligand>
        <name>ATP</name>
        <dbReference type="ChEBI" id="CHEBI:30616"/>
    </ligand>
</feature>
<dbReference type="InterPro" id="IPR043519">
    <property type="entry name" value="NT_sf"/>
</dbReference>
<feature type="binding site" evidence="11">
    <location>
        <position position="162"/>
    </location>
    <ligand>
        <name>CTP</name>
        <dbReference type="ChEBI" id="CHEBI:37563"/>
    </ligand>
</feature>
<dbReference type="GO" id="GO:0005524">
    <property type="term" value="F:ATP binding"/>
    <property type="evidence" value="ECO:0007669"/>
    <property type="project" value="UniProtKB-UniRule"/>
</dbReference>
<dbReference type="RefSeq" id="WP_010768705.1">
    <property type="nucleotide sequence ID" value="NZ_ASWE01000002.1"/>
</dbReference>
<feature type="binding site" evidence="11">
    <location>
        <position position="159"/>
    </location>
    <ligand>
        <name>ATP</name>
        <dbReference type="ChEBI" id="CHEBI:30616"/>
    </ligand>
</feature>
<feature type="binding site" evidence="11">
    <location>
        <position position="35"/>
    </location>
    <ligand>
        <name>CTP</name>
        <dbReference type="ChEBI" id="CHEBI:37563"/>
    </ligand>
</feature>
<keyword evidence="8 11" id="KW-0067">ATP-binding</keyword>
<feature type="binding site" evidence="11">
    <location>
        <position position="165"/>
    </location>
    <ligand>
        <name>ATP</name>
        <dbReference type="ChEBI" id="CHEBI:30616"/>
    </ligand>
</feature>
<dbReference type="InterPro" id="IPR032810">
    <property type="entry name" value="CCA-adding_enz_C"/>
</dbReference>
<feature type="binding site" evidence="11">
    <location>
        <position position="159"/>
    </location>
    <ligand>
        <name>CTP</name>
        <dbReference type="ChEBI" id="CHEBI:37563"/>
    </ligand>
</feature>
<comment type="catalytic activity">
    <reaction evidence="11">
        <text>a tRNA with a 3' CCA end + 2 CTP + ATP = a tRNA with a 3' CCACCA end + 3 diphosphate</text>
        <dbReference type="Rhea" id="RHEA:76235"/>
        <dbReference type="Rhea" id="RHEA-COMP:10468"/>
        <dbReference type="Rhea" id="RHEA-COMP:18655"/>
        <dbReference type="ChEBI" id="CHEBI:30616"/>
        <dbReference type="ChEBI" id="CHEBI:33019"/>
        <dbReference type="ChEBI" id="CHEBI:37563"/>
        <dbReference type="ChEBI" id="CHEBI:83071"/>
        <dbReference type="ChEBI" id="CHEBI:195187"/>
    </reaction>
</comment>
<feature type="binding site" evidence="11">
    <location>
        <position position="165"/>
    </location>
    <ligand>
        <name>CTP</name>
        <dbReference type="ChEBI" id="CHEBI:37563"/>
    </ligand>
</feature>
<dbReference type="PATRIC" id="fig|1158610.3.peg.2037"/>
<dbReference type="PANTHER" id="PTHR46173:SF1">
    <property type="entry name" value="CCA TRNA NUCLEOTIDYLTRANSFERASE 1, MITOCHONDRIAL"/>
    <property type="match status" value="1"/>
</dbReference>
<accession>R3W5X6</accession>
<evidence type="ECO:0000259" key="12">
    <source>
        <dbReference type="Pfam" id="PF01743"/>
    </source>
</evidence>
<feature type="domain" description="tRNA nucleotidyltransferase/poly(A) polymerase RNA and SrmB- binding" evidence="13">
    <location>
        <begin position="174"/>
        <end position="232"/>
    </location>
</feature>
<evidence type="ECO:0000256" key="8">
    <source>
        <dbReference type="ARBA" id="ARBA00022840"/>
    </source>
</evidence>
<reference evidence="15 16" key="1">
    <citation type="submission" date="2013-02" db="EMBL/GenBank/DDBJ databases">
        <title>The Genome Sequence of Enterococcus phoeniculicola BAA-412.</title>
        <authorList>
            <consortium name="The Broad Institute Genome Sequencing Platform"/>
            <consortium name="The Broad Institute Genome Sequencing Center for Infectious Disease"/>
            <person name="Earl A.M."/>
            <person name="Gilmore M.S."/>
            <person name="Lebreton F."/>
            <person name="Walker B."/>
            <person name="Young S.K."/>
            <person name="Zeng Q."/>
            <person name="Gargeya S."/>
            <person name="Fitzgerald M."/>
            <person name="Haas B."/>
            <person name="Abouelleil A."/>
            <person name="Alvarado L."/>
            <person name="Arachchi H.M."/>
            <person name="Berlin A.M."/>
            <person name="Chapman S.B."/>
            <person name="Dewar J."/>
            <person name="Goldberg J."/>
            <person name="Griggs A."/>
            <person name="Gujja S."/>
            <person name="Hansen M."/>
            <person name="Howarth C."/>
            <person name="Imamovic A."/>
            <person name="Larimer J."/>
            <person name="McCowan C."/>
            <person name="Murphy C."/>
            <person name="Neiman D."/>
            <person name="Pearson M."/>
            <person name="Priest M."/>
            <person name="Roberts A."/>
            <person name="Saif S."/>
            <person name="Shea T."/>
            <person name="Sisk P."/>
            <person name="Sykes S."/>
            <person name="Wortman J."/>
            <person name="Nusbaum C."/>
            <person name="Birren B."/>
        </authorList>
    </citation>
    <scope>NUCLEOTIDE SEQUENCE [LARGE SCALE GENOMIC DNA]</scope>
    <source>
        <strain evidence="15 16">ATCC BAA-412</strain>
    </source>
</reference>
<feature type="binding site" evidence="11">
    <location>
        <position position="162"/>
    </location>
    <ligand>
        <name>ATP</name>
        <dbReference type="ChEBI" id="CHEBI:30616"/>
    </ligand>
</feature>
<dbReference type="Pfam" id="PF01743">
    <property type="entry name" value="PolyA_pol"/>
    <property type="match status" value="1"/>
</dbReference>
<keyword evidence="4 11" id="KW-0548">Nucleotidyltransferase</keyword>
<dbReference type="SUPFAM" id="SSF81301">
    <property type="entry name" value="Nucleotidyltransferase"/>
    <property type="match status" value="1"/>
</dbReference>
<dbReference type="GO" id="GO:0042245">
    <property type="term" value="P:RNA repair"/>
    <property type="evidence" value="ECO:0007669"/>
    <property type="project" value="UniProtKB-KW"/>
</dbReference>
<feature type="binding site" evidence="11">
    <location>
        <position position="45"/>
    </location>
    <ligand>
        <name>Mg(2+)</name>
        <dbReference type="ChEBI" id="CHEBI:18420"/>
    </ligand>
</feature>
<comment type="subunit">
    <text evidence="11">Homodimer.</text>
</comment>
<comment type="caution">
    <text evidence="15">The sequence shown here is derived from an EMBL/GenBank/DDBJ whole genome shotgun (WGS) entry which is preliminary data.</text>
</comment>
<feature type="binding site" evidence="11">
    <location>
        <position position="116"/>
    </location>
    <ligand>
        <name>ATP</name>
        <dbReference type="ChEBI" id="CHEBI:30616"/>
    </ligand>
</feature>
<dbReference type="InterPro" id="IPR023068">
    <property type="entry name" value="CCA-adding_enz_firmicutes"/>
</dbReference>
<evidence type="ECO:0000259" key="13">
    <source>
        <dbReference type="Pfam" id="PF12627"/>
    </source>
</evidence>
<comment type="similarity">
    <text evidence="11">Belongs to the tRNA nucleotidyltransferase/poly(A) polymerase family. Bacterial CCA-adding enzyme type 3 subfamily.</text>
</comment>
<dbReference type="PANTHER" id="PTHR46173">
    <property type="entry name" value="CCA TRNA NUCLEOTIDYLTRANSFERASE 1, MITOCHONDRIAL"/>
    <property type="match status" value="1"/>
</dbReference>
<evidence type="ECO:0000256" key="11">
    <source>
        <dbReference type="HAMAP-Rule" id="MF_01263"/>
    </source>
</evidence>
<dbReference type="InterPro" id="IPR050264">
    <property type="entry name" value="Bact_CCA-adding_enz_type3_sf"/>
</dbReference>
<dbReference type="Proteomes" id="UP000013785">
    <property type="component" value="Unassembled WGS sequence"/>
</dbReference>
<feature type="binding site" evidence="11">
    <location>
        <position position="47"/>
    </location>
    <ligand>
        <name>Mg(2+)</name>
        <dbReference type="ChEBI" id="CHEBI:18420"/>
    </ligand>
</feature>
<sequence length="406" mass="46971">MKLTTLPEEFIQAIPVINKIEEAGFEAYFVGGSVRDVLLGQPIHDVDIATSAFPAEIKEIFPRTIDVGIEHGTVLVLAQESQYEITTFRTESTYQDFRRPDKVQFVRSLEEDLKRRDFTINALALRENGEIVDLFDGLSDLDNKILRAVGNPHERFHEDALRMMRGLRFVSQLGFELEPHTLAAMKENHHLLEKISVERIHIEFMKLLLGNHRKDSIHAFFETECYQYCPGLKDRGEALLRFAELPDNPISTEAQAWTLLLDCFAVSEQEVSCFLKKWKCSNQTIQETRQLLWGLRQRKQAWWKKLTVYQLGLAQSLRVEELLIYYTIEMKKKETEEMSCQLPIHSLSELAVNGNDLMKFLNKKPGKWLSQVIQTCEQAVVEGEIVNEKEALLNFVKQKLLKEESQ</sequence>
<gene>
    <name evidence="11" type="primary">cca</name>
    <name evidence="15" type="ORF">UC3_02043</name>
</gene>
<evidence type="ECO:0000313" key="15">
    <source>
        <dbReference type="EMBL" id="EOL43066.1"/>
    </source>
</evidence>
<dbReference type="Gene3D" id="1.10.110.30">
    <property type="match status" value="1"/>
</dbReference>
<feature type="binding site" evidence="11">
    <location>
        <position position="32"/>
    </location>
    <ligand>
        <name>ATP</name>
        <dbReference type="ChEBI" id="CHEBI:30616"/>
    </ligand>
</feature>
<feature type="binding site" evidence="11">
    <location>
        <position position="35"/>
    </location>
    <ligand>
        <name>ATP</name>
        <dbReference type="ChEBI" id="CHEBI:30616"/>
    </ligand>
</feature>
<comment type="miscellaneous">
    <text evidence="11">A single active site specifically recognizes both ATP and CTP and is responsible for their addition.</text>
</comment>
<keyword evidence="9 11" id="KW-0460">Magnesium</keyword>
<feature type="domain" description="Poly A polymerase head" evidence="12">
    <location>
        <begin position="27"/>
        <end position="147"/>
    </location>
</feature>
<dbReference type="GO" id="GO:0160016">
    <property type="term" value="F:CCACCA tRNA nucleotidyltransferase activity"/>
    <property type="evidence" value="ECO:0007669"/>
    <property type="project" value="RHEA"/>
</dbReference>
<dbReference type="GO" id="GO:0001680">
    <property type="term" value="P:tRNA 3'-terminal CCA addition"/>
    <property type="evidence" value="ECO:0007669"/>
    <property type="project" value="UniProtKB-UniRule"/>
</dbReference>
<evidence type="ECO:0000256" key="5">
    <source>
        <dbReference type="ARBA" id="ARBA00022723"/>
    </source>
</evidence>
<dbReference type="NCBIfam" id="NF009814">
    <property type="entry name" value="PRK13299.1"/>
    <property type="match status" value="1"/>
</dbReference>
<dbReference type="Gene3D" id="3.30.460.10">
    <property type="entry name" value="Beta Polymerase, domain 2"/>
    <property type="match status" value="1"/>
</dbReference>
<keyword evidence="3 11" id="KW-0819">tRNA processing</keyword>
<keyword evidence="6 11" id="KW-0547">Nucleotide-binding</keyword>
<dbReference type="HOGENOM" id="CLU_015961_3_0_9"/>
<evidence type="ECO:0000256" key="2">
    <source>
        <dbReference type="ARBA" id="ARBA00022679"/>
    </source>
</evidence>
<dbReference type="AlphaFoldDB" id="R3W5X6"/>
<dbReference type="SUPFAM" id="SSF81891">
    <property type="entry name" value="Poly A polymerase C-terminal region-like"/>
    <property type="match status" value="1"/>
</dbReference>
<evidence type="ECO:0000256" key="6">
    <source>
        <dbReference type="ARBA" id="ARBA00022741"/>
    </source>
</evidence>
<comment type="function">
    <text evidence="11">Catalyzes the addition and repair of the essential 3'-terminal CCA sequence in tRNAs without using a nucleic acid template. Adds these three nucleotides in the order of C, C, and A to the tRNA nucleotide-73, using CTP and ATP as substrates and producing inorganic pyrophosphate. tRNA 3'-terminal CCA addition is required both for tRNA processing and repair. Also involved in tRNA surveillance by mediating tandem CCA addition to generate a CCACCA at the 3' terminus of unstable tRNAs. While stable tRNAs receive only 3'-terminal CCA, unstable tRNAs are marked with CCACCA and rapidly degraded.</text>
</comment>
<dbReference type="Gene3D" id="1.10.246.80">
    <property type="match status" value="1"/>
</dbReference>